<dbReference type="EMBL" id="JAUSTP010000005">
    <property type="protein sequence ID" value="MDQ0189260.1"/>
    <property type="molecule type" value="Genomic_DNA"/>
</dbReference>
<reference evidence="2 3" key="1">
    <citation type="submission" date="2023-07" db="EMBL/GenBank/DDBJ databases">
        <title>Genomic Encyclopedia of Type Strains, Phase IV (KMG-IV): sequencing the most valuable type-strain genomes for metagenomic binning, comparative biology and taxonomic classification.</title>
        <authorList>
            <person name="Goeker M."/>
        </authorList>
    </citation>
    <scope>NUCLEOTIDE SEQUENCE [LARGE SCALE GENOMIC DNA]</scope>
    <source>
        <strain evidence="2 3">DSM 4006</strain>
    </source>
</reference>
<dbReference type="CDD" id="cd00525">
    <property type="entry name" value="AE_Prim_S_like"/>
    <property type="match status" value="1"/>
</dbReference>
<dbReference type="Proteomes" id="UP001232973">
    <property type="component" value="Unassembled WGS sequence"/>
</dbReference>
<evidence type="ECO:0000256" key="1">
    <source>
        <dbReference type="SAM" id="MobiDB-lite"/>
    </source>
</evidence>
<proteinExistence type="predicted"/>
<sequence>MALTAAVLDAKYGSHQHQFPSYANPEQHLKRIREDAELRNKVIDKLIQMVRFRGQYTRMLFGPHRSKITGNIVVEYHSKKIPRDKHYRGTIAVTRKLLEGHLTQEGEDTYAVAAQFRAPDETSAIGVRWGLFDVDIPDADVARRATIAIWRACSSLGIESHISYSGGKGFHVEIFVNNDGVSSPEFEAFHHYVMDCCGIRKLIQPVIDRVKAENKRARPDVECRPRKSAGQPAKLPLTLHQRTRFFAGYLQVVGNELVEVRDPYDYFLGIEFNADPQIIHECAEKYMEFAARKALAEQEEKAPEQLERAAKHRGKREERARLRAEYEETKAIKVQDGDEVGTRRKEARIEQLLTRFGALDEEINVDATGIDPAVQEEIEEILRKGLVDAGRNETTFRLLTLLRSTHTKEQALKKVTNWSRDVLYPRCGTQIETPLDEHLLEVEDMVERVWRYPALVAQMVELSVGEIHGVARFAMGRAGINTKRFHLLVTLYILTRFAEQSLLTNDGYILAAYHYLHKITKMSFTTIQKNLEALNNTGAISIIEGKRYGVSTKQNGAMFLDPSKAQIQQIRVNVHNEVAGESIRISKWMLGRRGIGEWLLVQAYEPDELFKVCGGRQNRRKYQRVLEKAKCVFGTGRA</sequence>
<dbReference type="SUPFAM" id="SSF56747">
    <property type="entry name" value="Prim-pol domain"/>
    <property type="match status" value="1"/>
</dbReference>
<comment type="caution">
    <text evidence="2">The sequence shown here is derived from an EMBL/GenBank/DDBJ whole genome shotgun (WGS) entry which is preliminary data.</text>
</comment>
<accession>A0ABT9XGN7</accession>
<organism evidence="2 3">
    <name type="scientific">Alicyclobacillus cycloheptanicus</name>
    <dbReference type="NCBI Taxonomy" id="1457"/>
    <lineage>
        <taxon>Bacteria</taxon>
        <taxon>Bacillati</taxon>
        <taxon>Bacillota</taxon>
        <taxon>Bacilli</taxon>
        <taxon>Bacillales</taxon>
        <taxon>Alicyclobacillaceae</taxon>
        <taxon>Alicyclobacillus</taxon>
    </lineage>
</organism>
<name>A0ABT9XGN7_9BACL</name>
<gene>
    <name evidence="2" type="ORF">J2S03_001076</name>
</gene>
<evidence type="ECO:0000313" key="2">
    <source>
        <dbReference type="EMBL" id="MDQ0189260.1"/>
    </source>
</evidence>
<protein>
    <submittedName>
        <fullName evidence="2">Uncharacterized protein</fullName>
    </submittedName>
</protein>
<keyword evidence="3" id="KW-1185">Reference proteome</keyword>
<evidence type="ECO:0000313" key="3">
    <source>
        <dbReference type="Proteomes" id="UP001232973"/>
    </source>
</evidence>
<dbReference type="RefSeq" id="WP_274455115.1">
    <property type="nucleotide sequence ID" value="NZ_CP067097.1"/>
</dbReference>
<feature type="region of interest" description="Disordered" evidence="1">
    <location>
        <begin position="300"/>
        <end position="320"/>
    </location>
</feature>